<feature type="region of interest" description="Disordered" evidence="1">
    <location>
        <begin position="374"/>
        <end position="397"/>
    </location>
</feature>
<feature type="domain" description="DUF8035" evidence="2">
    <location>
        <begin position="199"/>
        <end position="254"/>
    </location>
</feature>
<feature type="compositionally biased region" description="Basic and acidic residues" evidence="1">
    <location>
        <begin position="188"/>
        <end position="199"/>
    </location>
</feature>
<evidence type="ECO:0000313" key="3">
    <source>
        <dbReference type="EMBL" id="PUU81306.1"/>
    </source>
</evidence>
<gene>
    <name evidence="3" type="ORF">B9Z19DRAFT_1122334</name>
</gene>
<evidence type="ECO:0000256" key="1">
    <source>
        <dbReference type="SAM" id="MobiDB-lite"/>
    </source>
</evidence>
<dbReference type="AlphaFoldDB" id="A0A2T7A0P3"/>
<feature type="compositionally biased region" description="Low complexity" evidence="1">
    <location>
        <begin position="23"/>
        <end position="33"/>
    </location>
</feature>
<evidence type="ECO:0000313" key="4">
    <source>
        <dbReference type="Proteomes" id="UP000244722"/>
    </source>
</evidence>
<feature type="compositionally biased region" description="Basic residues" evidence="1">
    <location>
        <begin position="71"/>
        <end position="82"/>
    </location>
</feature>
<accession>A0A2T7A0P3</accession>
<dbReference type="STRING" id="42251.A0A2T7A0P3"/>
<feature type="compositionally biased region" description="Polar residues" evidence="1">
    <location>
        <begin position="52"/>
        <end position="70"/>
    </location>
</feature>
<feature type="compositionally biased region" description="Basic and acidic residues" evidence="1">
    <location>
        <begin position="153"/>
        <end position="163"/>
    </location>
</feature>
<keyword evidence="4" id="KW-1185">Reference proteome</keyword>
<protein>
    <recommendedName>
        <fullName evidence="2">DUF8035 domain-containing protein</fullName>
    </recommendedName>
</protein>
<dbReference type="InterPro" id="IPR058348">
    <property type="entry name" value="DUF8035"/>
</dbReference>
<dbReference type="Pfam" id="PF26118">
    <property type="entry name" value="DUF8035"/>
    <property type="match status" value="1"/>
</dbReference>
<reference evidence="3 4" key="1">
    <citation type="submission" date="2017-04" db="EMBL/GenBank/DDBJ databases">
        <title>Draft genome sequence of Tuber borchii Vittad., a whitish edible truffle.</title>
        <authorList>
            <consortium name="DOE Joint Genome Institute"/>
            <person name="Murat C."/>
            <person name="Kuo A."/>
            <person name="Barry K.W."/>
            <person name="Clum A."/>
            <person name="Dockter R.B."/>
            <person name="Fauchery L."/>
            <person name="Iotti M."/>
            <person name="Kohler A."/>
            <person name="Labutti K."/>
            <person name="Lindquist E.A."/>
            <person name="Lipzen A."/>
            <person name="Ohm R.A."/>
            <person name="Wang M."/>
            <person name="Grigoriev I.V."/>
            <person name="Zambonelli A."/>
            <person name="Martin F.M."/>
        </authorList>
    </citation>
    <scope>NUCLEOTIDE SEQUENCE [LARGE SCALE GENOMIC DNA]</scope>
    <source>
        <strain evidence="3 4">Tbo3840</strain>
    </source>
</reference>
<dbReference type="Proteomes" id="UP000244722">
    <property type="component" value="Unassembled WGS sequence"/>
</dbReference>
<sequence length="435" mass="48399">MSHYAGRTVNPYRGSTGTLARAPSPVRNNHVVPVNPPSPTESTCSSCDGSLPLNTPWSGTPTSSMTSIPTHHQHHRQSRQRRQSIGDGVRIVGAPPRMSTDGRPSPLIIHKQPMPSPPPTSRSLNAYHNESRSRSAYRSDHSPHTLIVPASSKSDRDRRRRDSMSGPLSARTLASHGYTRYYNSVDIQDDHEGNTDGGRRGRTRFPRKLINKEAAEEMGLPWTEDPDGCIVVLQALGRNEISRLVDLTEEIRRRRHSTGKAVSFQEKTIIHEAPPYAPEPPPVSQERIVHHYPAYETTRPRAPLASDTTAHLNSDYTSHHISKTVTTTTTTTSPTLGPTGFMGLPGSSQEKLARAEEKAARAEDRAARLEERAGITGRAKDEHEAFKARAKAEEKQRKVEETLLKEKVKMEEREMSERTLRFQRGDGRGNVVVLK</sequence>
<feature type="compositionally biased region" description="Low complexity" evidence="1">
    <location>
        <begin position="324"/>
        <end position="339"/>
    </location>
</feature>
<feature type="region of interest" description="Disordered" evidence="1">
    <location>
        <begin position="185"/>
        <end position="204"/>
    </location>
</feature>
<feature type="compositionally biased region" description="Basic and acidic residues" evidence="1">
    <location>
        <begin position="129"/>
        <end position="143"/>
    </location>
</feature>
<dbReference type="OrthoDB" id="2192830at2759"/>
<proteinExistence type="predicted"/>
<organism evidence="3 4">
    <name type="scientific">Tuber borchii</name>
    <name type="common">White truffle</name>
    <dbReference type="NCBI Taxonomy" id="42251"/>
    <lineage>
        <taxon>Eukaryota</taxon>
        <taxon>Fungi</taxon>
        <taxon>Dikarya</taxon>
        <taxon>Ascomycota</taxon>
        <taxon>Pezizomycotina</taxon>
        <taxon>Pezizomycetes</taxon>
        <taxon>Pezizales</taxon>
        <taxon>Tuberaceae</taxon>
        <taxon>Tuber</taxon>
    </lineage>
</organism>
<dbReference type="EMBL" id="NESQ01000047">
    <property type="protein sequence ID" value="PUU81306.1"/>
    <property type="molecule type" value="Genomic_DNA"/>
</dbReference>
<evidence type="ECO:0000259" key="2">
    <source>
        <dbReference type="Pfam" id="PF26118"/>
    </source>
</evidence>
<feature type="region of interest" description="Disordered" evidence="1">
    <location>
        <begin position="1"/>
        <end position="170"/>
    </location>
</feature>
<feature type="region of interest" description="Disordered" evidence="1">
    <location>
        <begin position="323"/>
        <end position="347"/>
    </location>
</feature>
<name>A0A2T7A0P3_TUBBO</name>
<comment type="caution">
    <text evidence="3">The sequence shown here is derived from an EMBL/GenBank/DDBJ whole genome shotgun (WGS) entry which is preliminary data.</text>
</comment>